<evidence type="ECO:0000256" key="3">
    <source>
        <dbReference type="ARBA" id="ARBA00022692"/>
    </source>
</evidence>
<feature type="compositionally biased region" description="Polar residues" evidence="6">
    <location>
        <begin position="42"/>
        <end position="54"/>
    </location>
</feature>
<sequence length="678" mass="74722">MAGPAHAISMHPYPSHLHPDRAEQSPAPIPEIAERHTPSKRAVSTSFESASPASRENDPVSRHVTAQSSSDSDVEGNTPPQYTLDNDPYQLSSRLKTPSEIKLIRANTSRKRDGFGPITTNKQATKARKLQGFYESQNENIERLLRPVDEHVRLAKQFDGENHLKVKIAVQGSFVANVILAVLQVYAATTSGSLSLFTTMADALFDPMSNLTLIVCNRAVRSVDPRKFPSGKARIETAGNIVFCFLMTAVSFILIVLSVQEIATHKGDDKAKGGDGDKKHLHLPSVIAIAIAFLVKLALFLYCWALRKVYSQIHILWEDHRNDLFINGFGLLTSIGGSKLIWWIDPMGAIILSVLISTLWLRTAYSEFQLLIGVTADTQMQQWITYISMTHSPMITGIDTVRAYHSGPRIIVEVDVVMDPSESLRAAHDVAEELQTKLESLPNVERAYVHIDYETSHKPEHFVKKELSWDKLPEPLKKYFFGTVFVPMSPIGFSPLLDILEAYLNSSKVEHAATPPNQALPEDQESPPSISDLLKAYIGFLSRGTEDTEGAAPSDTQVDSIFRGLCLAFHAVLLATMACFITFIELTLTANSIFGVYTLRTTGQLIPFIIGITSLAAAMRELALRHVRKQHPDYAMVSLAVDFGAGTGRIEMRQKGSNSSAPDAVHGTQTAPLRSNNG</sequence>
<keyword evidence="4 7" id="KW-1133">Transmembrane helix</keyword>
<reference evidence="11" key="1">
    <citation type="submission" date="2017-03" db="EMBL/GenBank/DDBJ databases">
        <authorList>
            <person name="Sharma R."/>
            <person name="Thines M."/>
        </authorList>
    </citation>
    <scope>NUCLEOTIDE SEQUENCE [LARGE SCALE GENOMIC DNA]</scope>
</reference>
<feature type="transmembrane region" description="Helical" evidence="7">
    <location>
        <begin position="564"/>
        <end position="584"/>
    </location>
</feature>
<protein>
    <submittedName>
        <fullName evidence="10">Cation diffusion facilitator 1</fullName>
    </submittedName>
</protein>
<dbReference type="InterPro" id="IPR036837">
    <property type="entry name" value="Cation_efflux_CTD_sf"/>
</dbReference>
<dbReference type="GO" id="GO:0098771">
    <property type="term" value="P:inorganic ion homeostasis"/>
    <property type="evidence" value="ECO:0007669"/>
    <property type="project" value="UniProtKB-ARBA"/>
</dbReference>
<dbReference type="Proteomes" id="UP000192927">
    <property type="component" value="Unassembled WGS sequence"/>
</dbReference>
<dbReference type="Gene3D" id="3.30.70.1350">
    <property type="entry name" value="Cation efflux protein, cytoplasmic domain"/>
    <property type="match status" value="1"/>
</dbReference>
<proteinExistence type="predicted"/>
<dbReference type="PANTHER" id="PTHR43840">
    <property type="entry name" value="MITOCHONDRIAL METAL TRANSPORTER 1-RELATED"/>
    <property type="match status" value="1"/>
</dbReference>
<evidence type="ECO:0000313" key="10">
    <source>
        <dbReference type="EMBL" id="SLM38572.1"/>
    </source>
</evidence>
<keyword evidence="5 7" id="KW-0472">Membrane</keyword>
<feature type="transmembrane region" description="Helical" evidence="7">
    <location>
        <begin position="604"/>
        <end position="623"/>
    </location>
</feature>
<feature type="compositionally biased region" description="Polar residues" evidence="6">
    <location>
        <begin position="655"/>
        <end position="678"/>
    </location>
</feature>
<feature type="compositionally biased region" description="Polar residues" evidence="6">
    <location>
        <begin position="78"/>
        <end position="91"/>
    </location>
</feature>
<evidence type="ECO:0000256" key="2">
    <source>
        <dbReference type="ARBA" id="ARBA00022448"/>
    </source>
</evidence>
<dbReference type="InterPro" id="IPR002524">
    <property type="entry name" value="Cation_efflux"/>
</dbReference>
<feature type="transmembrane region" description="Helical" evidence="7">
    <location>
        <begin position="324"/>
        <end position="342"/>
    </location>
</feature>
<evidence type="ECO:0000256" key="4">
    <source>
        <dbReference type="ARBA" id="ARBA00022989"/>
    </source>
</evidence>
<dbReference type="InterPro" id="IPR050291">
    <property type="entry name" value="CDF_Transporter"/>
</dbReference>
<evidence type="ECO:0000256" key="5">
    <source>
        <dbReference type="ARBA" id="ARBA00023136"/>
    </source>
</evidence>
<keyword evidence="2" id="KW-0813">Transport</keyword>
<feature type="transmembrane region" description="Helical" evidence="7">
    <location>
        <begin position="241"/>
        <end position="263"/>
    </location>
</feature>
<feature type="domain" description="Cation efflux protein transmembrane" evidence="8">
    <location>
        <begin position="173"/>
        <end position="372"/>
    </location>
</feature>
<dbReference type="SUPFAM" id="SSF160240">
    <property type="entry name" value="Cation efflux protein cytoplasmic domain-like"/>
    <property type="match status" value="1"/>
</dbReference>
<dbReference type="PANTHER" id="PTHR43840:SF12">
    <property type="entry name" value="CATION DIFFUSION FACILITATOR 1 (AFU_ORTHOLOGUE AFUA_1G14440)"/>
    <property type="match status" value="1"/>
</dbReference>
<dbReference type="FunFam" id="3.30.70.1350:FF:000003">
    <property type="entry name" value="Cation diffusion facilitator 1"/>
    <property type="match status" value="1"/>
</dbReference>
<dbReference type="GO" id="GO:0016020">
    <property type="term" value="C:membrane"/>
    <property type="evidence" value="ECO:0007669"/>
    <property type="project" value="UniProtKB-SubCell"/>
</dbReference>
<name>A0A1W5D6J2_9LECA</name>
<dbReference type="InterPro" id="IPR058533">
    <property type="entry name" value="Cation_efflux_TM"/>
</dbReference>
<feature type="transmembrane region" description="Helical" evidence="7">
    <location>
        <begin position="174"/>
        <end position="197"/>
    </location>
</feature>
<feature type="region of interest" description="Disordered" evidence="6">
    <location>
        <begin position="1"/>
        <end position="91"/>
    </location>
</feature>
<dbReference type="AlphaFoldDB" id="A0A1W5D6J2"/>
<dbReference type="InterPro" id="IPR027470">
    <property type="entry name" value="Cation_efflux_CTD"/>
</dbReference>
<dbReference type="Gene3D" id="1.20.1510.10">
    <property type="entry name" value="Cation efflux protein transmembrane domain"/>
    <property type="match status" value="1"/>
</dbReference>
<dbReference type="GO" id="GO:0030003">
    <property type="term" value="P:intracellular monoatomic cation homeostasis"/>
    <property type="evidence" value="ECO:0007669"/>
    <property type="project" value="UniProtKB-ARBA"/>
</dbReference>
<feature type="domain" description="Cation efflux protein cytoplasmic" evidence="9">
    <location>
        <begin position="390"/>
        <end position="452"/>
    </location>
</feature>
<keyword evidence="11" id="KW-1185">Reference proteome</keyword>
<evidence type="ECO:0000256" key="6">
    <source>
        <dbReference type="SAM" id="MobiDB-lite"/>
    </source>
</evidence>
<dbReference type="GO" id="GO:0008324">
    <property type="term" value="F:monoatomic cation transmembrane transporter activity"/>
    <property type="evidence" value="ECO:0007669"/>
    <property type="project" value="InterPro"/>
</dbReference>
<evidence type="ECO:0000259" key="9">
    <source>
        <dbReference type="Pfam" id="PF16916"/>
    </source>
</evidence>
<evidence type="ECO:0000256" key="7">
    <source>
        <dbReference type="SAM" id="Phobius"/>
    </source>
</evidence>
<keyword evidence="3 7" id="KW-0812">Transmembrane</keyword>
<dbReference type="NCBIfam" id="TIGR01297">
    <property type="entry name" value="CDF"/>
    <property type="match status" value="1"/>
</dbReference>
<comment type="subcellular location">
    <subcellularLocation>
        <location evidence="1">Membrane</location>
        <topology evidence="1">Multi-pass membrane protein</topology>
    </subcellularLocation>
</comment>
<accession>A0A1W5D6J2</accession>
<evidence type="ECO:0000256" key="1">
    <source>
        <dbReference type="ARBA" id="ARBA00004141"/>
    </source>
</evidence>
<dbReference type="FunFam" id="1.20.1510.10:FF:000005">
    <property type="entry name" value="Putative Cation diffusion facilitator 1"/>
    <property type="match status" value="1"/>
</dbReference>
<organism evidence="10 11">
    <name type="scientific">Lasallia pustulata</name>
    <dbReference type="NCBI Taxonomy" id="136370"/>
    <lineage>
        <taxon>Eukaryota</taxon>
        <taxon>Fungi</taxon>
        <taxon>Dikarya</taxon>
        <taxon>Ascomycota</taxon>
        <taxon>Pezizomycotina</taxon>
        <taxon>Lecanoromycetes</taxon>
        <taxon>OSLEUM clade</taxon>
        <taxon>Umbilicariomycetidae</taxon>
        <taxon>Umbilicariales</taxon>
        <taxon>Umbilicariaceae</taxon>
        <taxon>Lasallia</taxon>
    </lineage>
</organism>
<feature type="transmembrane region" description="Helical" evidence="7">
    <location>
        <begin position="348"/>
        <end position="365"/>
    </location>
</feature>
<dbReference type="SUPFAM" id="SSF161111">
    <property type="entry name" value="Cation efflux protein transmembrane domain-like"/>
    <property type="match status" value="1"/>
</dbReference>
<evidence type="ECO:0000313" key="11">
    <source>
        <dbReference type="Proteomes" id="UP000192927"/>
    </source>
</evidence>
<dbReference type="Pfam" id="PF01545">
    <property type="entry name" value="Cation_efflux"/>
    <property type="match status" value="1"/>
</dbReference>
<evidence type="ECO:0000259" key="8">
    <source>
        <dbReference type="Pfam" id="PF01545"/>
    </source>
</evidence>
<dbReference type="InterPro" id="IPR027469">
    <property type="entry name" value="Cation_efflux_TMD_sf"/>
</dbReference>
<feature type="region of interest" description="Disordered" evidence="6">
    <location>
        <begin position="654"/>
        <end position="678"/>
    </location>
</feature>
<feature type="transmembrane region" description="Helical" evidence="7">
    <location>
        <begin position="283"/>
        <end position="304"/>
    </location>
</feature>
<dbReference type="Pfam" id="PF16916">
    <property type="entry name" value="ZT_dimer"/>
    <property type="match status" value="1"/>
</dbReference>
<dbReference type="EMBL" id="FWEW01002588">
    <property type="protein sequence ID" value="SLM38572.1"/>
    <property type="molecule type" value="Genomic_DNA"/>
</dbReference>